<protein>
    <submittedName>
        <fullName evidence="1">Uncharacterized protein</fullName>
    </submittedName>
</protein>
<sequence>PQPVRPISPRCPSNGWINNGGWVDGGINPPHFYLTHEECQHALYYHTGMTEHPRMPEIQRSRIREPAAPVTQPPALPIVINAIALDLPVGHLVSILMNFSLHAQGPVTRGSKVIKKKSKLIKSDYIVLEGITRIDFITAYLSIHGLSDQFSPGVHSGPPFKLYWTGSVGGKGGATTIDNDHQFSVAMGALMKKNRTRCQAGVEFDVDEMDGYRIRNGVRPVLAPDLNNDEDELVLGTQVPQAAHFSEQDQLHGAIILQLKKKWPCAQHQGEHGDVGFCYVSANATHIGLNNRKLKIWAAAIAAADATKHEPPSTIDFDGVRDGHLLASKPRGRHGPYGQAVSAPSSNDATTLLMAAMLPLLTNLSQKRTRSVSSTPPRRSRQRMEIPALSPLPAAGSELHTCLCDFAEASGIDIMICEDTLMALELTPDVIPDVPVARLCELTDIVEGRIRKFQAYCKTWNARLDLKKAEKRQRI</sequence>
<name>A0A0D0B8R9_9AGAM</name>
<organism evidence="1 2">
    <name type="scientific">Suillus luteus UH-Slu-Lm8-n1</name>
    <dbReference type="NCBI Taxonomy" id="930992"/>
    <lineage>
        <taxon>Eukaryota</taxon>
        <taxon>Fungi</taxon>
        <taxon>Dikarya</taxon>
        <taxon>Basidiomycota</taxon>
        <taxon>Agaricomycotina</taxon>
        <taxon>Agaricomycetes</taxon>
        <taxon>Agaricomycetidae</taxon>
        <taxon>Boletales</taxon>
        <taxon>Suillineae</taxon>
        <taxon>Suillaceae</taxon>
        <taxon>Suillus</taxon>
    </lineage>
</organism>
<feature type="non-terminal residue" evidence="1">
    <location>
        <position position="475"/>
    </location>
</feature>
<dbReference type="InParanoid" id="A0A0D0B8R9"/>
<dbReference type="AlphaFoldDB" id="A0A0D0B8R9"/>
<proteinExistence type="predicted"/>
<evidence type="ECO:0000313" key="2">
    <source>
        <dbReference type="Proteomes" id="UP000054485"/>
    </source>
</evidence>
<feature type="non-terminal residue" evidence="1">
    <location>
        <position position="1"/>
    </location>
</feature>
<dbReference type="OrthoDB" id="3261928at2759"/>
<dbReference type="HOGENOM" id="CLU_042422_0_0_1"/>
<dbReference type="EMBL" id="KN835229">
    <property type="protein sequence ID" value="KIK42782.1"/>
    <property type="molecule type" value="Genomic_DNA"/>
</dbReference>
<reference evidence="1 2" key="1">
    <citation type="submission" date="2014-04" db="EMBL/GenBank/DDBJ databases">
        <authorList>
            <consortium name="DOE Joint Genome Institute"/>
            <person name="Kuo A."/>
            <person name="Ruytinx J."/>
            <person name="Rineau F."/>
            <person name="Colpaert J."/>
            <person name="Kohler A."/>
            <person name="Nagy L.G."/>
            <person name="Floudas D."/>
            <person name="Copeland A."/>
            <person name="Barry K.W."/>
            <person name="Cichocki N."/>
            <person name="Veneault-Fourrey C."/>
            <person name="LaButti K."/>
            <person name="Lindquist E.A."/>
            <person name="Lipzen A."/>
            <person name="Lundell T."/>
            <person name="Morin E."/>
            <person name="Murat C."/>
            <person name="Sun H."/>
            <person name="Tunlid A."/>
            <person name="Henrissat B."/>
            <person name="Grigoriev I.V."/>
            <person name="Hibbett D.S."/>
            <person name="Martin F."/>
            <person name="Nordberg H.P."/>
            <person name="Cantor M.N."/>
            <person name="Hua S.X."/>
        </authorList>
    </citation>
    <scope>NUCLEOTIDE SEQUENCE [LARGE SCALE GENOMIC DNA]</scope>
    <source>
        <strain evidence="1 2">UH-Slu-Lm8-n1</strain>
    </source>
</reference>
<dbReference type="Proteomes" id="UP000054485">
    <property type="component" value="Unassembled WGS sequence"/>
</dbReference>
<gene>
    <name evidence="1" type="ORF">CY34DRAFT_68804</name>
</gene>
<reference evidence="2" key="2">
    <citation type="submission" date="2015-01" db="EMBL/GenBank/DDBJ databases">
        <title>Evolutionary Origins and Diversification of the Mycorrhizal Mutualists.</title>
        <authorList>
            <consortium name="DOE Joint Genome Institute"/>
            <consortium name="Mycorrhizal Genomics Consortium"/>
            <person name="Kohler A."/>
            <person name="Kuo A."/>
            <person name="Nagy L.G."/>
            <person name="Floudas D."/>
            <person name="Copeland A."/>
            <person name="Barry K.W."/>
            <person name="Cichocki N."/>
            <person name="Veneault-Fourrey C."/>
            <person name="LaButti K."/>
            <person name="Lindquist E.A."/>
            <person name="Lipzen A."/>
            <person name="Lundell T."/>
            <person name="Morin E."/>
            <person name="Murat C."/>
            <person name="Riley R."/>
            <person name="Ohm R."/>
            <person name="Sun H."/>
            <person name="Tunlid A."/>
            <person name="Henrissat B."/>
            <person name="Grigoriev I.V."/>
            <person name="Hibbett D.S."/>
            <person name="Martin F."/>
        </authorList>
    </citation>
    <scope>NUCLEOTIDE SEQUENCE [LARGE SCALE GENOMIC DNA]</scope>
    <source>
        <strain evidence="2">UH-Slu-Lm8-n1</strain>
    </source>
</reference>
<accession>A0A0D0B8R9</accession>
<keyword evidence="2" id="KW-1185">Reference proteome</keyword>
<evidence type="ECO:0000313" key="1">
    <source>
        <dbReference type="EMBL" id="KIK42782.1"/>
    </source>
</evidence>